<accession>A0A449A5F5</accession>
<dbReference type="PRINTS" id="PR00509">
    <property type="entry name" value="PGMPMM"/>
</dbReference>
<sequence length="508" mass="58844">MLVFGTAGMRGILGSGIDKLNIKHVYRVVDGFALYLLKKYPNIKKEGIVLGRDNRSKSLVFLKLAANILSKKHKIKVYTTKSHLATPILSFAIKFLKAKAGINFTASHNPKEYNGIKIYNHLGAQCLPAEVEKILPFIKPYESINKRITNKKLNFNKKNININFIKNIYIENLKKLQIQKENTEKKLEFVYSPLHGTGSDVMKDFFKNINVNVFYVEQEMKNSTKFHYATNPNPELESAYFNTTKLMQEKNIKYGFITDPDSDRVGVVEKIDNSFYYFTGNELATIIFHYLVENNYLNSKNGLLIYSFVSSNLPHLIAEKNNIKVEIIPTGFKWVAPKIEKHKHQTKDLKIFAFEESYGSLIDYNLAYDKDAFQSIRVLIEMLKNKNNFSLLKELHSIFAKYGYVKSKINSLVFDTQNTILLNKYFKKLLEINFSLEIDNIIDYRQGFQDIEPENMIQIFFKNKSWLALRPSGTENKIKVYLFSIDLNEQKAIETLELLDKGIKKLFV</sequence>
<dbReference type="Gene3D" id="3.30.310.50">
    <property type="entry name" value="Alpha-D-phosphohexomutase, C-terminal domain"/>
    <property type="match status" value="1"/>
</dbReference>
<evidence type="ECO:0000259" key="7">
    <source>
        <dbReference type="Pfam" id="PF02879"/>
    </source>
</evidence>
<evidence type="ECO:0000256" key="4">
    <source>
        <dbReference type="ARBA" id="ARBA00022842"/>
    </source>
</evidence>
<dbReference type="EC" id="5.4.2.2" evidence="9"/>
<dbReference type="InterPro" id="IPR036900">
    <property type="entry name" value="A-D-PHexomutase_C_sf"/>
</dbReference>
<dbReference type="Gene3D" id="3.40.120.10">
    <property type="entry name" value="Alpha-D-Glucose-1,6-Bisphosphate, subunit A, domain 3"/>
    <property type="match status" value="3"/>
</dbReference>
<evidence type="ECO:0000259" key="6">
    <source>
        <dbReference type="Pfam" id="PF02878"/>
    </source>
</evidence>
<keyword evidence="4" id="KW-0460">Magnesium</keyword>
<feature type="domain" description="Alpha-D-phosphohexomutase alpha/beta/alpha" evidence="8">
    <location>
        <begin position="280"/>
        <end position="401"/>
    </location>
</feature>
<feature type="domain" description="Alpha-D-phosphohexomutase alpha/beta/alpha" evidence="6">
    <location>
        <begin position="3"/>
        <end position="139"/>
    </location>
</feature>
<dbReference type="SUPFAM" id="SSF55957">
    <property type="entry name" value="Phosphoglucomutase, C-terminal domain"/>
    <property type="match status" value="1"/>
</dbReference>
<dbReference type="InterPro" id="IPR005841">
    <property type="entry name" value="Alpha-D-phosphohexomutase_SF"/>
</dbReference>
<feature type="domain" description="Alpha-D-phosphohexomutase alpha/beta/alpha" evidence="7">
    <location>
        <begin position="169"/>
        <end position="269"/>
    </location>
</feature>
<keyword evidence="2" id="KW-0597">Phosphoprotein</keyword>
<evidence type="ECO:0000256" key="1">
    <source>
        <dbReference type="ARBA" id="ARBA00010231"/>
    </source>
</evidence>
<evidence type="ECO:0000313" key="10">
    <source>
        <dbReference type="Proteomes" id="UP000289440"/>
    </source>
</evidence>
<comment type="similarity">
    <text evidence="1">Belongs to the phosphohexose mutase family.</text>
</comment>
<dbReference type="Pfam" id="PF02879">
    <property type="entry name" value="PGM_PMM_II"/>
    <property type="match status" value="1"/>
</dbReference>
<evidence type="ECO:0000256" key="5">
    <source>
        <dbReference type="ARBA" id="ARBA00023235"/>
    </source>
</evidence>
<dbReference type="GO" id="GO:0046872">
    <property type="term" value="F:metal ion binding"/>
    <property type="evidence" value="ECO:0007669"/>
    <property type="project" value="UniProtKB-KW"/>
</dbReference>
<dbReference type="PANTHER" id="PTHR45745">
    <property type="entry name" value="PHOSPHOMANNOMUTASE 45A"/>
    <property type="match status" value="1"/>
</dbReference>
<evidence type="ECO:0000313" key="9">
    <source>
        <dbReference type="EMBL" id="VEU59520.1"/>
    </source>
</evidence>
<protein>
    <submittedName>
        <fullName evidence="9">Phosphoglucomutase</fullName>
        <ecNumber evidence="9">5.4.2.2</ecNumber>
    </submittedName>
</protein>
<dbReference type="GO" id="GO:0005975">
    <property type="term" value="P:carbohydrate metabolic process"/>
    <property type="evidence" value="ECO:0007669"/>
    <property type="project" value="InterPro"/>
</dbReference>
<evidence type="ECO:0000256" key="3">
    <source>
        <dbReference type="ARBA" id="ARBA00022723"/>
    </source>
</evidence>
<gene>
    <name evidence="9" type="primary">pgcA</name>
    <name evidence="9" type="ORF">NCTC10166_00498</name>
</gene>
<dbReference type="Pfam" id="PF02880">
    <property type="entry name" value="PGM_PMM_III"/>
    <property type="match status" value="1"/>
</dbReference>
<keyword evidence="5 9" id="KW-0413">Isomerase</keyword>
<reference evidence="9 10" key="1">
    <citation type="submission" date="2019-01" db="EMBL/GenBank/DDBJ databases">
        <authorList>
            <consortium name="Pathogen Informatics"/>
        </authorList>
    </citation>
    <scope>NUCLEOTIDE SEQUENCE [LARGE SCALE GENOMIC DNA]</scope>
    <source>
        <strain evidence="9 10">NCTC10166</strain>
    </source>
</reference>
<organism evidence="9 10">
    <name type="scientific">Mesomycoplasma neurolyticum</name>
    <dbReference type="NCBI Taxonomy" id="2120"/>
    <lineage>
        <taxon>Bacteria</taxon>
        <taxon>Bacillati</taxon>
        <taxon>Mycoplasmatota</taxon>
        <taxon>Mycoplasmoidales</taxon>
        <taxon>Metamycoplasmataceae</taxon>
        <taxon>Mesomycoplasma</taxon>
    </lineage>
</organism>
<dbReference type="InterPro" id="IPR005845">
    <property type="entry name" value="A-D-PHexomutase_a/b/a-II"/>
</dbReference>
<dbReference type="PANTHER" id="PTHR45745:SF1">
    <property type="entry name" value="PHOSPHOGLUCOMUTASE 2B-RELATED"/>
    <property type="match status" value="1"/>
</dbReference>
<dbReference type="SUPFAM" id="SSF53738">
    <property type="entry name" value="Phosphoglucomutase, first 3 domains"/>
    <property type="match status" value="3"/>
</dbReference>
<dbReference type="GO" id="GO:0008973">
    <property type="term" value="F:phosphopentomutase activity"/>
    <property type="evidence" value="ECO:0007669"/>
    <property type="project" value="TreeGrafter"/>
</dbReference>
<dbReference type="InterPro" id="IPR005844">
    <property type="entry name" value="A-D-PHexomutase_a/b/a-I"/>
</dbReference>
<dbReference type="InterPro" id="IPR005846">
    <property type="entry name" value="A-D-PHexomutase_a/b/a-III"/>
</dbReference>
<dbReference type="OrthoDB" id="9806956at2"/>
<dbReference type="GO" id="GO:0006166">
    <property type="term" value="P:purine ribonucleoside salvage"/>
    <property type="evidence" value="ECO:0007669"/>
    <property type="project" value="TreeGrafter"/>
</dbReference>
<dbReference type="EMBL" id="LR214951">
    <property type="protein sequence ID" value="VEU59520.1"/>
    <property type="molecule type" value="Genomic_DNA"/>
</dbReference>
<dbReference type="InterPro" id="IPR016055">
    <property type="entry name" value="A-D-PHexomutase_a/b/a-I/II/III"/>
</dbReference>
<dbReference type="AlphaFoldDB" id="A0A449A5F5"/>
<evidence type="ECO:0000259" key="8">
    <source>
        <dbReference type="Pfam" id="PF02880"/>
    </source>
</evidence>
<dbReference type="GO" id="GO:0004614">
    <property type="term" value="F:phosphoglucomutase activity"/>
    <property type="evidence" value="ECO:0007669"/>
    <property type="project" value="UniProtKB-EC"/>
</dbReference>
<dbReference type="KEGG" id="mnu:NCTC10166_00498"/>
<name>A0A449A5F5_9BACT</name>
<dbReference type="RefSeq" id="WP_129719905.1">
    <property type="nucleotide sequence ID" value="NZ_LR214951.1"/>
</dbReference>
<keyword evidence="10" id="KW-1185">Reference proteome</keyword>
<dbReference type="Pfam" id="PF02878">
    <property type="entry name" value="PGM_PMM_I"/>
    <property type="match status" value="1"/>
</dbReference>
<dbReference type="Proteomes" id="UP000289440">
    <property type="component" value="Chromosome"/>
</dbReference>
<evidence type="ECO:0000256" key="2">
    <source>
        <dbReference type="ARBA" id="ARBA00022553"/>
    </source>
</evidence>
<keyword evidence="3" id="KW-0479">Metal-binding</keyword>
<proteinExistence type="inferred from homology"/>